<keyword evidence="3" id="KW-1185">Reference proteome</keyword>
<dbReference type="InterPro" id="IPR011048">
    <property type="entry name" value="Haem_d1_sf"/>
</dbReference>
<reference evidence="2 3" key="1">
    <citation type="submission" date="2020-10" db="EMBL/GenBank/DDBJ databases">
        <title>Phylogeny of dyella-like bacteria.</title>
        <authorList>
            <person name="Fu J."/>
        </authorList>
    </citation>
    <scope>NUCLEOTIDE SEQUENCE [LARGE SCALE GENOMIC DNA]</scope>
    <source>
        <strain evidence="2 3">BB4</strain>
    </source>
</reference>
<dbReference type="EMBL" id="JADIKD010000011">
    <property type="protein sequence ID" value="MFK2918073.1"/>
    <property type="molecule type" value="Genomic_DNA"/>
</dbReference>
<proteinExistence type="predicted"/>
<feature type="chain" id="PRO_5047307089" evidence="1">
    <location>
        <begin position="26"/>
        <end position="337"/>
    </location>
</feature>
<dbReference type="InterPro" id="IPR051200">
    <property type="entry name" value="Host-pathogen_enzymatic-act"/>
</dbReference>
<accession>A0ABW8K593</accession>
<sequence>MKKSSFLALSIALLLGAVVVAPSTAGTSAEQPYAVTKHYALGGAGGWDYLSLDAANHRLFIARDDRVMVVDTASGKLLTEIPGMQHAHGVALLPSGHQAFVSNGHGDNVTVIDTDALKVTGHIAISGKDPDAIVFDGASGHLLTMNGHSSNISIIDAQAGKELATIAVPGRPEFAVADGKGQLFLNLEDKNQLVRVDLATKKVLNVWSLEPCDGPTGLALDAEHQRLFSVCANGWMVVTDARDGHQVAKLPISKDPDAVVFDAQRHVVLSSGGEGALSVVAQDGVDQYRLLGNLPTQKSARTLALDPQSHTVYLAAASASSKGKPVEGFGVLVVAPR</sequence>
<dbReference type="InterPro" id="IPR015943">
    <property type="entry name" value="WD40/YVTN_repeat-like_dom_sf"/>
</dbReference>
<dbReference type="Proteomes" id="UP001620408">
    <property type="component" value="Unassembled WGS sequence"/>
</dbReference>
<feature type="signal peptide" evidence="1">
    <location>
        <begin position="1"/>
        <end position="25"/>
    </location>
</feature>
<gene>
    <name evidence="2" type="ORF">ISS97_12425</name>
</gene>
<evidence type="ECO:0000256" key="1">
    <source>
        <dbReference type="SAM" id="SignalP"/>
    </source>
</evidence>
<dbReference type="RefSeq" id="WP_379983828.1">
    <property type="nucleotide sequence ID" value="NZ_JADIKD010000011.1"/>
</dbReference>
<dbReference type="SUPFAM" id="SSF51004">
    <property type="entry name" value="C-terminal (heme d1) domain of cytochrome cd1-nitrite reductase"/>
    <property type="match status" value="1"/>
</dbReference>
<evidence type="ECO:0000313" key="2">
    <source>
        <dbReference type="EMBL" id="MFK2918073.1"/>
    </source>
</evidence>
<dbReference type="PANTHER" id="PTHR47197">
    <property type="entry name" value="PROTEIN NIRF"/>
    <property type="match status" value="1"/>
</dbReference>
<evidence type="ECO:0000313" key="3">
    <source>
        <dbReference type="Proteomes" id="UP001620408"/>
    </source>
</evidence>
<name>A0ABW8K593_9GAMM</name>
<comment type="caution">
    <text evidence="2">The sequence shown here is derived from an EMBL/GenBank/DDBJ whole genome shotgun (WGS) entry which is preliminary data.</text>
</comment>
<protein>
    <submittedName>
        <fullName evidence="2">YncE family protein</fullName>
    </submittedName>
</protein>
<organism evidence="2 3">
    <name type="scientific">Dyella koreensis</name>
    <dbReference type="NCBI Taxonomy" id="311235"/>
    <lineage>
        <taxon>Bacteria</taxon>
        <taxon>Pseudomonadati</taxon>
        <taxon>Pseudomonadota</taxon>
        <taxon>Gammaproteobacteria</taxon>
        <taxon>Lysobacterales</taxon>
        <taxon>Rhodanobacteraceae</taxon>
        <taxon>Dyella</taxon>
    </lineage>
</organism>
<dbReference type="PANTHER" id="PTHR47197:SF3">
    <property type="entry name" value="DIHYDRO-HEME D1 DEHYDROGENASE"/>
    <property type="match status" value="1"/>
</dbReference>
<dbReference type="Gene3D" id="2.130.10.10">
    <property type="entry name" value="YVTN repeat-like/Quinoprotein amine dehydrogenase"/>
    <property type="match status" value="2"/>
</dbReference>
<keyword evidence="1" id="KW-0732">Signal</keyword>